<organism evidence="1 2">
    <name type="scientific">Agromyces soli</name>
    <dbReference type="NCBI Taxonomy" id="659012"/>
    <lineage>
        <taxon>Bacteria</taxon>
        <taxon>Bacillati</taxon>
        <taxon>Actinomycetota</taxon>
        <taxon>Actinomycetes</taxon>
        <taxon>Micrococcales</taxon>
        <taxon>Microbacteriaceae</taxon>
        <taxon>Agromyces</taxon>
    </lineage>
</organism>
<dbReference type="EMBL" id="CP094533">
    <property type="protein sequence ID" value="UOE27522.1"/>
    <property type="molecule type" value="Genomic_DNA"/>
</dbReference>
<proteinExistence type="predicted"/>
<keyword evidence="2" id="KW-1185">Reference proteome</keyword>
<dbReference type="Proteomes" id="UP000831304">
    <property type="component" value="Chromosome"/>
</dbReference>
<evidence type="ECO:0000313" key="1">
    <source>
        <dbReference type="EMBL" id="UOE27522.1"/>
    </source>
</evidence>
<dbReference type="RefSeq" id="WP_243570352.1">
    <property type="nucleotide sequence ID" value="NZ_BAAARD010000001.1"/>
</dbReference>
<accession>A0ABY4AWE8</accession>
<name>A0ABY4AWE8_9MICO</name>
<reference evidence="1 2" key="1">
    <citation type="submission" date="2022-03" db="EMBL/GenBank/DDBJ databases">
        <title>Agromyces sp. isolated from the gut of P. brevitarsis seulensis larvae.</title>
        <authorList>
            <person name="Won M."/>
            <person name="Kwon S.-W."/>
        </authorList>
    </citation>
    <scope>NUCLEOTIDE SEQUENCE [LARGE SCALE GENOMIC DNA]</scope>
    <source>
        <strain evidence="1 2">KACC 16215</strain>
    </source>
</reference>
<gene>
    <name evidence="1" type="ORF">MTP13_07020</name>
</gene>
<evidence type="ECO:0000313" key="2">
    <source>
        <dbReference type="Proteomes" id="UP000831304"/>
    </source>
</evidence>
<protein>
    <submittedName>
        <fullName evidence="1">Uncharacterized protein</fullName>
    </submittedName>
</protein>
<sequence length="159" mass="17885">MMHEQLARWFDETVERMRVSGSFFETDHVTAIDGIPDSPDIKTLAAVLTQLGSLARGHGEGIVPVLVVPLGVSEVLDPHPPELAGVAFGSKPPSFYLMEPRQFSRWSDREEYRSPYLAHPGGLLIEYVCGRSIQMREEGWEYSRALFMRTTSDGISRFD</sequence>